<proteinExistence type="predicted"/>
<dbReference type="InterPro" id="IPR012349">
    <property type="entry name" value="Split_barrel_FMN-bd"/>
</dbReference>
<dbReference type="PANTHER" id="PTHR43812">
    <property type="entry name" value="BLR2425 PROTEIN"/>
    <property type="match status" value="1"/>
</dbReference>
<dbReference type="GO" id="GO:0004497">
    <property type="term" value="F:monooxygenase activity"/>
    <property type="evidence" value="ECO:0007669"/>
    <property type="project" value="UniProtKB-KW"/>
</dbReference>
<dbReference type="SMART" id="SM00903">
    <property type="entry name" value="Flavin_Reduct"/>
    <property type="match status" value="1"/>
</dbReference>
<dbReference type="EC" id="1.14.13.-" evidence="2"/>
<dbReference type="Gene3D" id="2.30.110.10">
    <property type="entry name" value="Electron Transport, Fmn-binding Protein, Chain A"/>
    <property type="match status" value="1"/>
</dbReference>
<dbReference type="Pfam" id="PF01613">
    <property type="entry name" value="Flavin_Reduct"/>
    <property type="match status" value="1"/>
</dbReference>
<gene>
    <name evidence="2" type="ORF">RR42_s2278</name>
</gene>
<dbReference type="KEGG" id="cbw:RR42_s2278"/>
<reference evidence="2 3" key="1">
    <citation type="journal article" date="2015" name="Genome Announc.">
        <title>Complete Genome Sequence of Cupriavidus basilensis 4G11, Isolated from the Oak Ridge Field Research Center Site.</title>
        <authorList>
            <person name="Ray J."/>
            <person name="Waters R.J."/>
            <person name="Skerker J.M."/>
            <person name="Kuehl J.V."/>
            <person name="Price M.N."/>
            <person name="Huang J."/>
            <person name="Chakraborty R."/>
            <person name="Arkin A.P."/>
            <person name="Deutschbauer A."/>
        </authorList>
    </citation>
    <scope>NUCLEOTIDE SEQUENCE [LARGE SCALE GENOMIC DNA]</scope>
    <source>
        <strain evidence="2">4G11</strain>
    </source>
</reference>
<organism evidence="2 3">
    <name type="scientific">Cupriavidus basilensis</name>
    <dbReference type="NCBI Taxonomy" id="68895"/>
    <lineage>
        <taxon>Bacteria</taxon>
        <taxon>Pseudomonadati</taxon>
        <taxon>Pseudomonadota</taxon>
        <taxon>Betaproteobacteria</taxon>
        <taxon>Burkholderiales</taxon>
        <taxon>Burkholderiaceae</taxon>
        <taxon>Cupriavidus</taxon>
    </lineage>
</organism>
<evidence type="ECO:0000313" key="2">
    <source>
        <dbReference type="EMBL" id="AJG23860.1"/>
    </source>
</evidence>
<dbReference type="GO" id="GO:0010181">
    <property type="term" value="F:FMN binding"/>
    <property type="evidence" value="ECO:0007669"/>
    <property type="project" value="InterPro"/>
</dbReference>
<dbReference type="Proteomes" id="UP000031843">
    <property type="component" value="Chromosome secondary"/>
</dbReference>
<accession>A0A0C4YMS3</accession>
<dbReference type="InterPro" id="IPR002563">
    <property type="entry name" value="Flavin_Rdtase-like_dom"/>
</dbReference>
<evidence type="ECO:0000259" key="1">
    <source>
        <dbReference type="SMART" id="SM00903"/>
    </source>
</evidence>
<dbReference type="SUPFAM" id="SSF50475">
    <property type="entry name" value="FMN-binding split barrel"/>
    <property type="match status" value="1"/>
</dbReference>
<keyword evidence="3" id="KW-1185">Reference proteome</keyword>
<feature type="domain" description="Flavin reductase like" evidence="1">
    <location>
        <begin position="22"/>
        <end position="175"/>
    </location>
</feature>
<dbReference type="GO" id="GO:0016646">
    <property type="term" value="F:oxidoreductase activity, acting on the CH-NH group of donors, NAD or NADP as acceptor"/>
    <property type="evidence" value="ECO:0007669"/>
    <property type="project" value="UniProtKB-ARBA"/>
</dbReference>
<evidence type="ECO:0000313" key="3">
    <source>
        <dbReference type="Proteomes" id="UP000031843"/>
    </source>
</evidence>
<protein>
    <submittedName>
        <fullName evidence="2">Nitrilotriacetate monooxygenase component B</fullName>
        <ecNumber evidence="2">1.14.13.-</ecNumber>
    </submittedName>
</protein>
<keyword evidence="2" id="KW-0503">Monooxygenase</keyword>
<dbReference type="EMBL" id="CP010537">
    <property type="protein sequence ID" value="AJG23860.1"/>
    <property type="molecule type" value="Genomic_DNA"/>
</dbReference>
<dbReference type="RefSeq" id="WP_043355822.1">
    <property type="nucleotide sequence ID" value="NZ_CP010537.1"/>
</dbReference>
<name>A0A0C4YMS3_9BURK</name>
<dbReference type="AlphaFoldDB" id="A0A0C4YMS3"/>
<dbReference type="PANTHER" id="PTHR43812:SF2">
    <property type="entry name" value="FLAVIN REDUCTASE LIKE DOMAIN-CONTAINING PROTEIN"/>
    <property type="match status" value="1"/>
</dbReference>
<sequence>MTDWHFYEPARGHALRHDPLNAIVAPRPIGWISTISSDGVRNLAPYSFFNLFSYKPPVVGFCSLGAKDSLANARDTGEFVWNLATRPLVEAMNASAAMVPAHVDEFELAKLETLPSAKVRPARVAASPVQFECVVTQIVQLEAQGGAALPAWLVLGEAVAIHIDRQLITNGVYQTAQARPILRGGGPADYFEIGAGQLFTLERPGD</sequence>
<dbReference type="STRING" id="68895.RR42_s2278"/>
<keyword evidence="2" id="KW-0560">Oxidoreductase</keyword>
<dbReference type="OrthoDB" id="9794638at2"/>